<dbReference type="InterPro" id="IPR050887">
    <property type="entry name" value="Beta-mannosidase_GH2"/>
</dbReference>
<evidence type="ECO:0000259" key="8">
    <source>
        <dbReference type="Pfam" id="PF00703"/>
    </source>
</evidence>
<evidence type="ECO:0000256" key="2">
    <source>
        <dbReference type="ARBA" id="ARBA00007401"/>
    </source>
</evidence>
<dbReference type="InterPro" id="IPR006102">
    <property type="entry name" value="Ig-like_GH2"/>
</dbReference>
<feature type="compositionally biased region" description="Basic and acidic residues" evidence="7">
    <location>
        <begin position="827"/>
        <end position="837"/>
    </location>
</feature>
<dbReference type="AlphaFoldDB" id="A0AAN2DCH8"/>
<evidence type="ECO:0000313" key="11">
    <source>
        <dbReference type="EMBL" id="CAD0211133.1"/>
    </source>
</evidence>
<dbReference type="Gene3D" id="2.60.120.260">
    <property type="entry name" value="Galactose-binding domain-like"/>
    <property type="match status" value="1"/>
</dbReference>
<dbReference type="InterPro" id="IPR017853">
    <property type="entry name" value="GH"/>
</dbReference>
<dbReference type="PANTHER" id="PTHR43730">
    <property type="entry name" value="BETA-MANNOSIDASE"/>
    <property type="match status" value="1"/>
</dbReference>
<feature type="domain" description="Glycoside hydrolase family 2 immunoglobulin-like beta-sandwich" evidence="8">
    <location>
        <begin position="196"/>
        <end position="292"/>
    </location>
</feature>
<comment type="caution">
    <text evidence="11">The sequence shown here is derived from an EMBL/GenBank/DDBJ whole genome shotgun (WGS) entry which is preliminary data.</text>
</comment>
<dbReference type="Pfam" id="PF17753">
    <property type="entry name" value="Ig_mannosidase"/>
    <property type="match status" value="1"/>
</dbReference>
<dbReference type="InterPro" id="IPR008979">
    <property type="entry name" value="Galactose-bd-like_sf"/>
</dbReference>
<dbReference type="Pfam" id="PF00703">
    <property type="entry name" value="Glyco_hydro_2"/>
    <property type="match status" value="1"/>
</dbReference>
<evidence type="ECO:0000256" key="7">
    <source>
        <dbReference type="SAM" id="MobiDB-lite"/>
    </source>
</evidence>
<evidence type="ECO:0000256" key="4">
    <source>
        <dbReference type="ARBA" id="ARBA00022801"/>
    </source>
</evidence>
<evidence type="ECO:0000259" key="9">
    <source>
        <dbReference type="Pfam" id="PF17753"/>
    </source>
</evidence>
<dbReference type="Proteomes" id="UP000528185">
    <property type="component" value="Unassembled WGS sequence"/>
</dbReference>
<sequence length="837" mass="94386">MISSSTPETTIDLAGLWRLSSVEGDHATELSVPGDIHTALKNAGIIPDPYHGANENAVQWVAQRDWIIERTFILDEADASWYLDIDYLDTVAIVFVNDVPVLSADNCFRRYRPDISRAVRPGENTIRIHFHSNIVAGAERQARQPFYIPYHPGNSPIANGNMLRKPQCHFGWDWNIAIAPLGLYGKILLKRLDTARIEHVVTSQHHVEGGVELHVAITLFAEGPASLPVYLSLNDERLRLDCGVGAGETVVHHVFFVENPQLWWPAGSGEQTLYRLTVELPDETVTRQIGFRTIELLTDKDEAGSRFAFRINGREIFCRGANWIPADALYSLTSREKTEDLLCSAVEANMNMIRVWGGGFYEEDWFYDLCDRLGLLVWQDFMFACNLYPCSEDFLDNVEHEVDYQVKRLSSHASIALWCGDNELVGALTWFDESRNNRDRYLVAYDRLNRTIERALKKAAPEALWWPSSPASGYLDYGDAWHADGSGDMHYWSVWHENKSFDNYRSVKPRFCSEFGFQSYTSMPVIRTYAEDKDMNIASPVIELHQKNVGGNERIAGTMFRYFRFPRDFENFVYLSQVQQALAIRTAVDYWRSLKPHCMGTLYWQLNDTWPVASWSSLDYGGGWKALHYAARRFFQQVTVSAIPSRDGRQVSFSMVNDTAEDVEIDMNIVALTMDGNRVPLKSANGTCATDKAATLTEIDMDSLPDGALLAWSFIASNGMTGEGHHVRDTYKALELQPAGLDLSVGPLKNGQFEIDVTAAGLALFVMLEADQPGRYSDNLFDLSAGETRRIIFTPKADGPQPHFRIFDLHTCQSPPNLGPIPALKPSGERHNHPSGE</sequence>
<dbReference type="EC" id="3.2.1.25" evidence="3"/>
<comment type="catalytic activity">
    <reaction evidence="1">
        <text>Hydrolysis of terminal, non-reducing beta-D-mannose residues in beta-D-mannosides.</text>
        <dbReference type="EC" id="3.2.1.25"/>
    </reaction>
</comment>
<dbReference type="SUPFAM" id="SSF51445">
    <property type="entry name" value="(Trans)glycosidases"/>
    <property type="match status" value="1"/>
</dbReference>
<evidence type="ECO:0000256" key="5">
    <source>
        <dbReference type="ARBA" id="ARBA00023180"/>
    </source>
</evidence>
<comment type="similarity">
    <text evidence="2">Belongs to the glycosyl hydrolase 2 family.</text>
</comment>
<dbReference type="EMBL" id="CAICSX020000001">
    <property type="protein sequence ID" value="CAD0211133.1"/>
    <property type="molecule type" value="Genomic_DNA"/>
</dbReference>
<keyword evidence="4" id="KW-0378">Hydrolase</keyword>
<dbReference type="GO" id="GO:0005975">
    <property type="term" value="P:carbohydrate metabolic process"/>
    <property type="evidence" value="ECO:0007669"/>
    <property type="project" value="InterPro"/>
</dbReference>
<organism evidence="11 12">
    <name type="scientific">Rhizobium rhizogenes</name>
    <name type="common">Agrobacterium rhizogenes</name>
    <dbReference type="NCBI Taxonomy" id="359"/>
    <lineage>
        <taxon>Bacteria</taxon>
        <taxon>Pseudomonadati</taxon>
        <taxon>Pseudomonadota</taxon>
        <taxon>Alphaproteobacteria</taxon>
        <taxon>Hyphomicrobiales</taxon>
        <taxon>Rhizobiaceae</taxon>
        <taxon>Rhizobium/Agrobacterium group</taxon>
        <taxon>Rhizobium</taxon>
    </lineage>
</organism>
<dbReference type="PANTHER" id="PTHR43730:SF1">
    <property type="entry name" value="BETA-MANNOSIDASE"/>
    <property type="match status" value="1"/>
</dbReference>
<dbReference type="Gene3D" id="2.60.40.10">
    <property type="entry name" value="Immunoglobulins"/>
    <property type="match status" value="2"/>
</dbReference>
<reference evidence="11 12" key="1">
    <citation type="submission" date="2020-06" db="EMBL/GenBank/DDBJ databases">
        <authorList>
            <person name="De Coninck B."/>
            <person name="Ibrahim H."/>
        </authorList>
    </citation>
    <scope>NUCLEOTIDE SEQUENCE [LARGE SCALE GENOMIC DNA]</scope>
    <source>
        <strain evidence="11">Ag_rhizogenes_K599</strain>
    </source>
</reference>
<dbReference type="InterPro" id="IPR036156">
    <property type="entry name" value="Beta-gal/glucu_dom_sf"/>
</dbReference>
<feature type="domain" description="Beta-mannosidase-like galactose-binding" evidence="10">
    <location>
        <begin position="17"/>
        <end position="184"/>
    </location>
</feature>
<protein>
    <recommendedName>
        <fullName evidence="3">beta-mannosidase</fullName>
        <ecNumber evidence="3">3.2.1.25</ecNumber>
    </recommendedName>
</protein>
<gene>
    <name evidence="11" type="primary">csxA</name>
    <name evidence="11" type="ORF">AGRHK599_LOCUS1158</name>
</gene>
<dbReference type="SUPFAM" id="SSF49785">
    <property type="entry name" value="Galactose-binding domain-like"/>
    <property type="match status" value="1"/>
</dbReference>
<evidence type="ECO:0000256" key="3">
    <source>
        <dbReference type="ARBA" id="ARBA00012754"/>
    </source>
</evidence>
<evidence type="ECO:0000259" key="10">
    <source>
        <dbReference type="Pfam" id="PF22666"/>
    </source>
</evidence>
<keyword evidence="6" id="KW-0326">Glycosidase</keyword>
<dbReference type="SUPFAM" id="SSF49303">
    <property type="entry name" value="beta-Galactosidase/glucuronidase domain"/>
    <property type="match status" value="2"/>
</dbReference>
<dbReference type="GO" id="GO:0004567">
    <property type="term" value="F:beta-mannosidase activity"/>
    <property type="evidence" value="ECO:0007669"/>
    <property type="project" value="UniProtKB-EC"/>
</dbReference>
<feature type="domain" description="Beta-mannosidase Ig-fold" evidence="9">
    <location>
        <begin position="749"/>
        <end position="809"/>
    </location>
</feature>
<evidence type="ECO:0000313" key="12">
    <source>
        <dbReference type="Proteomes" id="UP000528185"/>
    </source>
</evidence>
<dbReference type="InterPro" id="IPR041625">
    <property type="entry name" value="Beta-mannosidase_Ig"/>
</dbReference>
<proteinExistence type="inferred from homology"/>
<evidence type="ECO:0000256" key="6">
    <source>
        <dbReference type="ARBA" id="ARBA00023295"/>
    </source>
</evidence>
<keyword evidence="5" id="KW-0325">Glycoprotein</keyword>
<accession>A0AAN2DCH8</accession>
<dbReference type="Pfam" id="PF22666">
    <property type="entry name" value="Glyco_hydro_2_N2"/>
    <property type="match status" value="1"/>
</dbReference>
<dbReference type="FunFam" id="3.20.20.80:FF:000050">
    <property type="entry name" value="Beta-mannosidase B"/>
    <property type="match status" value="1"/>
</dbReference>
<name>A0AAN2DCH8_RHIRH</name>
<dbReference type="Gene3D" id="3.20.20.80">
    <property type="entry name" value="Glycosidases"/>
    <property type="match status" value="1"/>
</dbReference>
<dbReference type="InterPro" id="IPR013783">
    <property type="entry name" value="Ig-like_fold"/>
</dbReference>
<feature type="region of interest" description="Disordered" evidence="7">
    <location>
        <begin position="817"/>
        <end position="837"/>
    </location>
</feature>
<dbReference type="GO" id="GO:0006516">
    <property type="term" value="P:glycoprotein catabolic process"/>
    <property type="evidence" value="ECO:0007669"/>
    <property type="project" value="TreeGrafter"/>
</dbReference>
<evidence type="ECO:0000256" key="1">
    <source>
        <dbReference type="ARBA" id="ARBA00000829"/>
    </source>
</evidence>
<dbReference type="InterPro" id="IPR054593">
    <property type="entry name" value="Beta-mannosidase-like_N2"/>
</dbReference>